<sequence>MASNIPFRRLTLAMALAATCGAASADPFMVGRGMSDITGEAAEVGMMGYASLSQVSAGIHMRQRARAFIVADQASGKRMIFVNNDLGMVFQGVQQAVLKQLRARYGSLYGADNVILAATHTHAGSGGFSHYALYNITTYGYNKRSFDAIVSGIVAAIDKAHRDLKPGSIAIGKGQLTDASNNRSLPAYQRNPLAERARWNSPIDPDMTVLRFRQGADDVGVISWFATHGVSMAPNNRLLSPDNKGYAAWRWEHDLKGVRYNADGDFVAAFAQSNAGDMTPNLNLDGTGPTRNEFDNTRIIGERQLQKALAIYNGALEPLAGTLDYRQRFIDFSRVSVAASFADGHARGTCPAALGTAFAAGTEDGRGLDGFNEGDLAGNPFFQALGGILTPAPQWVRDCHGVKPVLLSPGVQQPVPWSPEVLPVSIVRIGQLAIVAAPGELTVMAGRRIRETVQAALGESVRHVVIAGYANAYSGYITTPEEYDAQHYEGASTHFGKWTLGAYQQSYHELATAMRQGLPAHASASTRDLSDKQLSFQTGVVLDNTPLFKAFGDVVRQANASYVRGQRVDVEFWTGHPKNDLRQNGTFLEVQRWDGAAWRTVATDGDWSTIYRWVRVDPVWGSSKAAISWDIPADAATGQYRIRHDGNYKNGWDGSIRALTGISRTFQVN</sequence>
<dbReference type="OrthoDB" id="6899210at2"/>
<feature type="binding site" evidence="3">
    <location>
        <position position="228"/>
    </location>
    <ligand>
        <name>Zn(2+)</name>
        <dbReference type="ChEBI" id="CHEBI:29105"/>
    </ligand>
</feature>
<dbReference type="KEGG" id="mass:CR152_05215"/>
<evidence type="ECO:0000256" key="1">
    <source>
        <dbReference type="ARBA" id="ARBA00009835"/>
    </source>
</evidence>
<dbReference type="GO" id="GO:0042759">
    <property type="term" value="P:long-chain fatty acid biosynthetic process"/>
    <property type="evidence" value="ECO:0007669"/>
    <property type="project" value="TreeGrafter"/>
</dbReference>
<feature type="binding site" evidence="3">
    <location>
        <position position="476"/>
    </location>
    <ligand>
        <name>Zn(2+)</name>
        <dbReference type="ChEBI" id="CHEBI:29105"/>
    </ligand>
</feature>
<dbReference type="Proteomes" id="UP000229897">
    <property type="component" value="Chromosome"/>
</dbReference>
<dbReference type="Pfam" id="PF04734">
    <property type="entry name" value="Ceramidase_alk"/>
    <property type="match status" value="1"/>
</dbReference>
<feature type="binding site" evidence="3">
    <location>
        <position position="440"/>
    </location>
    <ligand>
        <name>Zn(2+)</name>
        <dbReference type="ChEBI" id="CHEBI:29105"/>
    </ligand>
</feature>
<dbReference type="InterPro" id="IPR038445">
    <property type="entry name" value="NCDase_C_sf"/>
</dbReference>
<name>A0A2D2DGA6_9BURK</name>
<feature type="signal peptide" evidence="5">
    <location>
        <begin position="1"/>
        <end position="25"/>
    </location>
</feature>
<dbReference type="GO" id="GO:0046514">
    <property type="term" value="P:ceramide catabolic process"/>
    <property type="evidence" value="ECO:0007669"/>
    <property type="project" value="InterPro"/>
</dbReference>
<dbReference type="AlphaFoldDB" id="A0A2D2DGA6"/>
<comment type="catalytic activity">
    <reaction evidence="4">
        <text>an N-acylsphing-4-enine + H2O = sphing-4-enine + a fatty acid</text>
        <dbReference type="Rhea" id="RHEA:20856"/>
        <dbReference type="ChEBI" id="CHEBI:15377"/>
        <dbReference type="ChEBI" id="CHEBI:28868"/>
        <dbReference type="ChEBI" id="CHEBI:52639"/>
        <dbReference type="ChEBI" id="CHEBI:57756"/>
        <dbReference type="EC" id="3.5.1.23"/>
    </reaction>
</comment>
<evidence type="ECO:0000256" key="3">
    <source>
        <dbReference type="PIRSR" id="PIRSR606823-2"/>
    </source>
</evidence>
<dbReference type="InterPro" id="IPR031329">
    <property type="entry name" value="NEUT/ALK_ceramidase_N"/>
</dbReference>
<organism evidence="8 9">
    <name type="scientific">Massilia violaceinigra</name>
    <dbReference type="NCBI Taxonomy" id="2045208"/>
    <lineage>
        <taxon>Bacteria</taxon>
        <taxon>Pseudomonadati</taxon>
        <taxon>Pseudomonadota</taxon>
        <taxon>Betaproteobacteria</taxon>
        <taxon>Burkholderiales</taxon>
        <taxon>Oxalobacteraceae</taxon>
        <taxon>Telluria group</taxon>
        <taxon>Massilia</taxon>
    </lineage>
</organism>
<dbReference type="EC" id="3.5.1.23" evidence="4"/>
<evidence type="ECO:0000313" key="9">
    <source>
        <dbReference type="Proteomes" id="UP000229897"/>
    </source>
</evidence>
<comment type="similarity">
    <text evidence="1 4">Belongs to the neutral ceramidase family.</text>
</comment>
<keyword evidence="5" id="KW-0732">Signal</keyword>
<evidence type="ECO:0000256" key="2">
    <source>
        <dbReference type="ARBA" id="ARBA00022801"/>
    </source>
</evidence>
<gene>
    <name evidence="8" type="ORF">CR152_05215</name>
</gene>
<evidence type="ECO:0000256" key="5">
    <source>
        <dbReference type="SAM" id="SignalP"/>
    </source>
</evidence>
<dbReference type="GO" id="GO:0005576">
    <property type="term" value="C:extracellular region"/>
    <property type="evidence" value="ECO:0007669"/>
    <property type="project" value="TreeGrafter"/>
</dbReference>
<feature type="domain" description="Neutral/alkaline non-lysosomal ceramidase N-terminal" evidence="6">
    <location>
        <begin position="28"/>
        <end position="505"/>
    </location>
</feature>
<proteinExistence type="inferred from homology"/>
<keyword evidence="3" id="KW-0862">Zinc</keyword>
<dbReference type="RefSeq" id="WP_099873973.1">
    <property type="nucleotide sequence ID" value="NZ_CP024608.1"/>
</dbReference>
<keyword evidence="9" id="KW-1185">Reference proteome</keyword>
<feature type="binding site" evidence="3">
    <location>
        <position position="120"/>
    </location>
    <ligand>
        <name>Zn(2+)</name>
        <dbReference type="ChEBI" id="CHEBI:29105"/>
    </ligand>
</feature>
<dbReference type="Gene3D" id="2.60.40.2300">
    <property type="entry name" value="Neutral/alkaline non-lysosomal ceramidase, C-terminal domain"/>
    <property type="match status" value="1"/>
</dbReference>
<comment type="cofactor">
    <cofactor evidence="3">
        <name>Zn(2+)</name>
        <dbReference type="ChEBI" id="CHEBI:29105"/>
    </cofactor>
    <text evidence="3">Binds 1 zinc ion per subunit.</text>
</comment>
<dbReference type="Pfam" id="PF17048">
    <property type="entry name" value="Ceramidse_alk_C"/>
    <property type="match status" value="1"/>
</dbReference>
<dbReference type="GO" id="GO:0046872">
    <property type="term" value="F:metal ion binding"/>
    <property type="evidence" value="ECO:0007669"/>
    <property type="project" value="UniProtKB-KW"/>
</dbReference>
<evidence type="ECO:0000259" key="6">
    <source>
        <dbReference type="Pfam" id="PF04734"/>
    </source>
</evidence>
<dbReference type="GO" id="GO:0016020">
    <property type="term" value="C:membrane"/>
    <property type="evidence" value="ECO:0007669"/>
    <property type="project" value="GOC"/>
</dbReference>
<feature type="chain" id="PRO_5013655915" description="Neutral ceramidase" evidence="5">
    <location>
        <begin position="26"/>
        <end position="669"/>
    </location>
</feature>
<keyword evidence="4" id="KW-0443">Lipid metabolism</keyword>
<reference evidence="8" key="1">
    <citation type="submission" date="2017-10" db="EMBL/GenBank/DDBJ databases">
        <title>Massilia psychrophilum sp. nov., a novel purple-pigmented bacterium isolated from Tianshan glacier, Xinjiang Municipality, China.</title>
        <authorList>
            <person name="Wang H."/>
        </authorList>
    </citation>
    <scope>NUCLEOTIDE SEQUENCE [LARGE SCALE GENOMIC DNA]</scope>
    <source>
        <strain evidence="8">B2</strain>
    </source>
</reference>
<dbReference type="GO" id="GO:0046512">
    <property type="term" value="P:sphingosine biosynthetic process"/>
    <property type="evidence" value="ECO:0007669"/>
    <property type="project" value="TreeGrafter"/>
</dbReference>
<feature type="domain" description="Neutral/alkaline non-lysosomal ceramidase C-terminal" evidence="7">
    <location>
        <begin position="508"/>
        <end position="668"/>
    </location>
</feature>
<dbReference type="EMBL" id="CP024608">
    <property type="protein sequence ID" value="ATQ73985.1"/>
    <property type="molecule type" value="Genomic_DNA"/>
</dbReference>
<dbReference type="GO" id="GO:0017040">
    <property type="term" value="F:N-acylsphingosine amidohydrolase activity"/>
    <property type="evidence" value="ECO:0007669"/>
    <property type="project" value="UniProtKB-UniRule"/>
</dbReference>
<evidence type="ECO:0000259" key="7">
    <source>
        <dbReference type="Pfam" id="PF17048"/>
    </source>
</evidence>
<accession>A0A2D2DGA6</accession>
<protein>
    <recommendedName>
        <fullName evidence="4">Neutral ceramidase</fullName>
        <ecNumber evidence="4">3.5.1.23</ecNumber>
    </recommendedName>
</protein>
<dbReference type="InterPro" id="IPR006823">
    <property type="entry name" value="Ceramidase_alk"/>
</dbReference>
<dbReference type="PANTHER" id="PTHR12670">
    <property type="entry name" value="CERAMIDASE"/>
    <property type="match status" value="1"/>
</dbReference>
<keyword evidence="4" id="KW-0746">Sphingolipid metabolism</keyword>
<keyword evidence="3" id="KW-0479">Metal-binding</keyword>
<evidence type="ECO:0000313" key="8">
    <source>
        <dbReference type="EMBL" id="ATQ73985.1"/>
    </source>
</evidence>
<dbReference type="InterPro" id="IPR031331">
    <property type="entry name" value="NEUT/ALK_ceramidase_C"/>
</dbReference>
<dbReference type="PANTHER" id="PTHR12670:SF1">
    <property type="entry name" value="NEUTRAL CERAMIDASE"/>
    <property type="match status" value="1"/>
</dbReference>
<evidence type="ECO:0000256" key="4">
    <source>
        <dbReference type="RuleBase" id="RU366019"/>
    </source>
</evidence>
<keyword evidence="2 4" id="KW-0378">Hydrolase</keyword>